<dbReference type="InterPro" id="IPR051325">
    <property type="entry name" value="Nudix_hydrolase_domain"/>
</dbReference>
<dbReference type="EC" id="3.6.1.-" evidence="5"/>
<feature type="binding site" evidence="2">
    <location>
        <position position="132"/>
    </location>
    <ligand>
        <name>substrate</name>
    </ligand>
</feature>
<dbReference type="InterPro" id="IPR020084">
    <property type="entry name" value="NUDIX_hydrolase_CS"/>
</dbReference>
<feature type="domain" description="Nudix hydrolase" evidence="4">
    <location>
        <begin position="4"/>
        <end position="143"/>
    </location>
</feature>
<dbReference type="GO" id="GO:0008828">
    <property type="term" value="F:dATP diphosphatase activity"/>
    <property type="evidence" value="ECO:0007669"/>
    <property type="project" value="InterPro"/>
</dbReference>
<keyword evidence="6" id="KW-1185">Reference proteome</keyword>
<evidence type="ECO:0000313" key="6">
    <source>
        <dbReference type="Proteomes" id="UP000199169"/>
    </source>
</evidence>
<evidence type="ECO:0000256" key="3">
    <source>
        <dbReference type="PIRSR" id="PIRSR603564-2"/>
    </source>
</evidence>
<dbReference type="Proteomes" id="UP000199169">
    <property type="component" value="Unassembled WGS sequence"/>
</dbReference>
<keyword evidence="3" id="KW-0479">Metal-binding</keyword>
<gene>
    <name evidence="5" type="primary">nudB</name>
    <name evidence="5" type="ORF">ACCAA_40035</name>
</gene>
<dbReference type="CDD" id="cd04664">
    <property type="entry name" value="NUDIX_DHNTPase_like"/>
    <property type="match status" value="1"/>
</dbReference>
<dbReference type="GO" id="GO:0019177">
    <property type="term" value="F:dihydroneopterin triphosphate pyrophosphohydrolase activity"/>
    <property type="evidence" value="ECO:0007669"/>
    <property type="project" value="InterPro"/>
</dbReference>
<dbReference type="EMBL" id="FLQX01000116">
    <property type="protein sequence ID" value="SBT07080.1"/>
    <property type="molecule type" value="Genomic_DNA"/>
</dbReference>
<dbReference type="Pfam" id="PF00293">
    <property type="entry name" value="NUDIX"/>
    <property type="match status" value="1"/>
</dbReference>
<dbReference type="PRINTS" id="PR01404">
    <property type="entry name" value="NPPPHYDRLASE"/>
</dbReference>
<keyword evidence="1 5" id="KW-0378">Hydrolase</keyword>
<accession>A0A1A8XPJ8</accession>
<dbReference type="GO" id="GO:0046872">
    <property type="term" value="F:metal ion binding"/>
    <property type="evidence" value="ECO:0007669"/>
    <property type="project" value="UniProtKB-KW"/>
</dbReference>
<dbReference type="PANTHER" id="PTHR21340:SF0">
    <property type="entry name" value="BIS(5'-NUCLEOSYL)-TETRAPHOSPHATASE [ASYMMETRICAL]"/>
    <property type="match status" value="1"/>
</dbReference>
<dbReference type="PANTHER" id="PTHR21340">
    <property type="entry name" value="DIADENOSINE 5,5-P1,P4-TETRAPHOSPHATE PYROPHOSPHOHYDROLASE MUTT"/>
    <property type="match status" value="1"/>
</dbReference>
<feature type="binding site" evidence="2">
    <location>
        <position position="5"/>
    </location>
    <ligand>
        <name>substrate</name>
    </ligand>
</feature>
<reference evidence="5 6" key="1">
    <citation type="submission" date="2016-06" db="EMBL/GenBank/DDBJ databases">
        <authorList>
            <person name="Kjaerup R.B."/>
            <person name="Dalgaard T.S."/>
            <person name="Juul-Madsen H.R."/>
        </authorList>
    </citation>
    <scope>NUCLEOTIDE SEQUENCE [LARGE SCALE GENOMIC DNA]</scope>
    <source>
        <strain evidence="5">3</strain>
    </source>
</reference>
<dbReference type="NCBIfam" id="NF006961">
    <property type="entry name" value="PRK09438.1"/>
    <property type="match status" value="1"/>
</dbReference>
<dbReference type="SUPFAM" id="SSF55811">
    <property type="entry name" value="Nudix"/>
    <property type="match status" value="1"/>
</dbReference>
<feature type="binding site" evidence="2">
    <location>
        <position position="37"/>
    </location>
    <ligand>
        <name>substrate</name>
    </ligand>
</feature>
<dbReference type="InterPro" id="IPR000086">
    <property type="entry name" value="NUDIX_hydrolase_dom"/>
</dbReference>
<keyword evidence="3" id="KW-0460">Magnesium</keyword>
<protein>
    <submittedName>
        <fullName evidence="5">dATP pyrophosphohydrolase</fullName>
        <ecNumber evidence="5">3.6.1.-</ecNumber>
    </submittedName>
</protein>
<dbReference type="Gene3D" id="3.90.79.10">
    <property type="entry name" value="Nucleoside Triphosphate Pyrophosphohydrolase"/>
    <property type="match status" value="1"/>
</dbReference>
<dbReference type="STRING" id="1860102.ACCAA_40035"/>
<dbReference type="PROSITE" id="PS00893">
    <property type="entry name" value="NUDIX_BOX"/>
    <property type="match status" value="1"/>
</dbReference>
<dbReference type="InterPro" id="IPR003564">
    <property type="entry name" value="DHNTPase"/>
</dbReference>
<dbReference type="InterPro" id="IPR015797">
    <property type="entry name" value="NUDIX_hydrolase-like_dom_sf"/>
</dbReference>
<comment type="cofactor">
    <cofactor evidence="3">
        <name>Mg(2+)</name>
        <dbReference type="ChEBI" id="CHEBI:18420"/>
    </cofactor>
    <text evidence="3">Binds 1 Mg(2+) ion per subunit.</text>
</comment>
<evidence type="ECO:0000313" key="5">
    <source>
        <dbReference type="EMBL" id="SBT07080.1"/>
    </source>
</evidence>
<dbReference type="GO" id="GO:0006167">
    <property type="term" value="P:AMP biosynthetic process"/>
    <property type="evidence" value="ECO:0007669"/>
    <property type="project" value="TreeGrafter"/>
</dbReference>
<proteinExistence type="predicted"/>
<feature type="binding site" evidence="3">
    <location>
        <position position="53"/>
    </location>
    <ligand>
        <name>Mg(2+)</name>
        <dbReference type="ChEBI" id="CHEBI:18420"/>
    </ligand>
</feature>
<organism evidence="5 6">
    <name type="scientific">Candidatus Accumulibacter aalborgensis</name>
    <dbReference type="NCBI Taxonomy" id="1860102"/>
    <lineage>
        <taxon>Bacteria</taxon>
        <taxon>Pseudomonadati</taxon>
        <taxon>Pseudomonadota</taxon>
        <taxon>Betaproteobacteria</taxon>
        <taxon>Candidatus Accumulibacter</taxon>
    </lineage>
</organism>
<evidence type="ECO:0000256" key="1">
    <source>
        <dbReference type="ARBA" id="ARBA00022801"/>
    </source>
</evidence>
<dbReference type="PROSITE" id="PS51462">
    <property type="entry name" value="NUDIX"/>
    <property type="match status" value="1"/>
</dbReference>
<dbReference type="GO" id="GO:0004081">
    <property type="term" value="F:bis(5'-nucleosyl)-tetraphosphatase (asymmetrical) activity"/>
    <property type="evidence" value="ECO:0007669"/>
    <property type="project" value="TreeGrafter"/>
</dbReference>
<dbReference type="AlphaFoldDB" id="A0A1A8XPJ8"/>
<dbReference type="GO" id="GO:0006754">
    <property type="term" value="P:ATP biosynthetic process"/>
    <property type="evidence" value="ECO:0007669"/>
    <property type="project" value="TreeGrafter"/>
</dbReference>
<feature type="binding site" evidence="3">
    <location>
        <position position="114"/>
    </location>
    <ligand>
        <name>Mg(2+)</name>
        <dbReference type="ChEBI" id="CHEBI:18420"/>
    </ligand>
</feature>
<evidence type="ECO:0000256" key="2">
    <source>
        <dbReference type="PIRSR" id="PIRSR603564-1"/>
    </source>
</evidence>
<feature type="binding site" evidence="3">
    <location>
        <position position="57"/>
    </location>
    <ligand>
        <name>Mg(2+)</name>
        <dbReference type="ChEBI" id="CHEBI:18420"/>
    </ligand>
</feature>
<name>A0A1A8XPJ8_9PROT</name>
<evidence type="ECO:0000259" key="4">
    <source>
        <dbReference type="PROSITE" id="PS51462"/>
    </source>
</evidence>
<sequence length="151" mass="16920">MTDFKRPVSVLVVIHTPDLQVLLLERAAHAGYWQSVTGSQEAGETLPATAAREVAEETGITAVAGDLQDWQVTHSYEIFAEWRHRYAPGVRVNTEHVFSLQVPTAQPVTIACGEHLNSCWLPWREAAAKCFSWSNRDAILMLPERIGARRR</sequence>
<dbReference type="RefSeq" id="WP_186407507.1">
    <property type="nucleotide sequence ID" value="NZ_FLQX01000116.1"/>
</dbReference>
<feature type="binding site" evidence="2">
    <location>
        <position position="26"/>
    </location>
    <ligand>
        <name>substrate</name>
    </ligand>
</feature>
<dbReference type="GO" id="GO:0046656">
    <property type="term" value="P:folic acid biosynthetic process"/>
    <property type="evidence" value="ECO:0007669"/>
    <property type="project" value="InterPro"/>
</dbReference>